<feature type="transmembrane region" description="Helical" evidence="1">
    <location>
        <begin position="172"/>
        <end position="191"/>
    </location>
</feature>
<dbReference type="Pfam" id="PF14089">
    <property type="entry name" value="KbaA"/>
    <property type="match status" value="1"/>
</dbReference>
<dbReference type="OrthoDB" id="2374256at2"/>
<keyword evidence="1" id="KW-0812">Transmembrane</keyword>
<feature type="transmembrane region" description="Helical" evidence="1">
    <location>
        <begin position="75"/>
        <end position="103"/>
    </location>
</feature>
<name>A0A4Y8LSL0_9BACL</name>
<keyword evidence="1" id="KW-1133">Transmembrane helix</keyword>
<dbReference type="Proteomes" id="UP000297900">
    <property type="component" value="Unassembled WGS sequence"/>
</dbReference>
<dbReference type="AlphaFoldDB" id="A0A4Y8LSL0"/>
<organism evidence="2 3">
    <name type="scientific">Cohnella luojiensis</name>
    <dbReference type="NCBI Taxonomy" id="652876"/>
    <lineage>
        <taxon>Bacteria</taxon>
        <taxon>Bacillati</taxon>
        <taxon>Bacillota</taxon>
        <taxon>Bacilli</taxon>
        <taxon>Bacillales</taxon>
        <taxon>Paenibacillaceae</taxon>
        <taxon>Cohnella</taxon>
    </lineage>
</organism>
<dbReference type="SMART" id="SM01251">
    <property type="entry name" value="KbaA"/>
    <property type="match status" value="1"/>
</dbReference>
<comment type="caution">
    <text evidence="2">The sequence shown here is derived from an EMBL/GenBank/DDBJ whole genome shotgun (WGS) entry which is preliminary data.</text>
</comment>
<evidence type="ECO:0000313" key="2">
    <source>
        <dbReference type="EMBL" id="TFE23917.1"/>
    </source>
</evidence>
<evidence type="ECO:0000256" key="1">
    <source>
        <dbReference type="SAM" id="Phobius"/>
    </source>
</evidence>
<feature type="transmembrane region" description="Helical" evidence="1">
    <location>
        <begin position="42"/>
        <end position="63"/>
    </location>
</feature>
<sequence length="236" mass="26804">MLRQPCEYKGLFMAFYLVHGKMVLIIQRRFHDLNLRKWMKLFGTTILIGAIVTVAGSVTIQLFNPDFRNVEASGWFSYILMMALIGMTFGAFAHMGFFAYLMLNYIARSIFRRPYSWVAIQGFIALFVLAEIAYWTYGTNFPNYTYWLIPLVLIIASCVVAWLKVGQTSSGAWIPTIFFLVAITSMESVPVFKTGDISSLLYQLIPLFICNAYQIMQLHRILGKSQDVAPIAAAAK</sequence>
<protein>
    <submittedName>
        <fullName evidence="2">KinB signaling pathway activation protein</fullName>
    </submittedName>
</protein>
<feature type="transmembrane region" description="Helical" evidence="1">
    <location>
        <begin position="115"/>
        <end position="138"/>
    </location>
</feature>
<gene>
    <name evidence="2" type="ORF">E2980_18005</name>
</gene>
<dbReference type="GO" id="GO:0045881">
    <property type="term" value="P:positive regulation of sporulation resulting in formation of a cellular spore"/>
    <property type="evidence" value="ECO:0007669"/>
    <property type="project" value="InterPro"/>
</dbReference>
<evidence type="ECO:0000313" key="3">
    <source>
        <dbReference type="Proteomes" id="UP000297900"/>
    </source>
</evidence>
<keyword evidence="3" id="KW-1185">Reference proteome</keyword>
<proteinExistence type="predicted"/>
<reference evidence="2 3" key="1">
    <citation type="submission" date="2019-03" db="EMBL/GenBank/DDBJ databases">
        <title>Cohnella endophytica sp. nov., a novel endophytic bacterium isolated from bark of Sonneratia apetala.</title>
        <authorList>
            <person name="Tuo L."/>
        </authorList>
    </citation>
    <scope>NUCLEOTIDE SEQUENCE [LARGE SCALE GENOMIC DNA]</scope>
    <source>
        <strain evidence="2 3">CCTCC AB 208254</strain>
    </source>
</reference>
<dbReference type="InterPro" id="IPR024164">
    <property type="entry name" value="KinB-signalling_activ"/>
</dbReference>
<dbReference type="EMBL" id="SOMN01000030">
    <property type="protein sequence ID" value="TFE23917.1"/>
    <property type="molecule type" value="Genomic_DNA"/>
</dbReference>
<accession>A0A4Y8LSL0</accession>
<feature type="transmembrane region" description="Helical" evidence="1">
    <location>
        <begin position="144"/>
        <end position="165"/>
    </location>
</feature>
<keyword evidence="1" id="KW-0472">Membrane</keyword>